<dbReference type="InterPro" id="IPR027417">
    <property type="entry name" value="P-loop_NTPase"/>
</dbReference>
<dbReference type="PANTHER" id="PTHR45766:SF6">
    <property type="entry name" value="SWI_SNF-RELATED MATRIX-ASSOCIATED ACTIN-DEPENDENT REGULATOR OF CHROMATIN SUBFAMILY A-LIKE PROTEIN 1"/>
    <property type="match status" value="1"/>
</dbReference>
<dbReference type="Gene3D" id="3.40.50.10810">
    <property type="entry name" value="Tandem AAA-ATPase domain"/>
    <property type="match status" value="1"/>
</dbReference>
<comment type="caution">
    <text evidence="4">The sequence shown here is derived from an EMBL/GenBank/DDBJ whole genome shotgun (WGS) entry which is preliminary data.</text>
</comment>
<dbReference type="NCBIfam" id="NF041062">
    <property type="entry name" value="DpdE"/>
    <property type="match status" value="1"/>
</dbReference>
<dbReference type="Proteomes" id="UP000189004">
    <property type="component" value="Unassembled WGS sequence"/>
</dbReference>
<reference evidence="5" key="1">
    <citation type="submission" date="2016-08" db="EMBL/GenBank/DDBJ databases">
        <authorList>
            <person name="Tokovenko B."/>
            <person name="Kalinowski J."/>
        </authorList>
    </citation>
    <scope>NUCLEOTIDE SEQUENCE [LARGE SCALE GENOMIC DNA]</scope>
    <source>
        <strain evidence="5">UTMC102</strain>
    </source>
</reference>
<dbReference type="PROSITE" id="PS51194">
    <property type="entry name" value="HELICASE_CTER"/>
    <property type="match status" value="1"/>
</dbReference>
<dbReference type="EMBL" id="MCOK01000002">
    <property type="protein sequence ID" value="OOC50885.1"/>
    <property type="molecule type" value="Genomic_DNA"/>
</dbReference>
<dbReference type="InterPro" id="IPR014001">
    <property type="entry name" value="Helicase_ATP-bd"/>
</dbReference>
<dbReference type="STRING" id="501010.NOSIN_26145"/>
<dbReference type="PANTHER" id="PTHR45766">
    <property type="entry name" value="DNA ANNEALING HELICASE AND ENDONUCLEASE ZRANB3 FAMILY MEMBER"/>
    <property type="match status" value="1"/>
</dbReference>
<feature type="domain" description="Helicase C-terminal" evidence="3">
    <location>
        <begin position="430"/>
        <end position="594"/>
    </location>
</feature>
<dbReference type="SMART" id="SM00490">
    <property type="entry name" value="HELICc"/>
    <property type="match status" value="1"/>
</dbReference>
<evidence type="ECO:0008006" key="6">
    <source>
        <dbReference type="Google" id="ProtNLM"/>
    </source>
</evidence>
<accession>A0A1V3BVC6</accession>
<sequence>MGMLHDLIGQRAASASIFSFLSSAVELYPHQVHAALTVLSDPVQRYLLADEVGLGKTIEAGFVIRQVLIDDPEAKITILAPDVLRHQWIRELTEKFFIDDFPKARVRVSAHESPERWERHHGCDLVVVDEAHRLVQVQGPEETPYRELCALAHSTPRVLLLSATPVTSHYTTHLGLLHLLDPTLYRWTDRESFEHRYKLRARLADSVYGLDADYTYLLPSSIEEVRDQLPKEDHQFEWLSAQILELLDEEDELRVDAEHSELVSRVEALRGHISEVYRLHRRVIRHRRDKVLRDDPDSGLMPYEVRGRRSPEPLLLESTSHAAIEEALFEWQSRVWDHLLDTGQEERKPEYARALAILVARGGAVGNDLLNALRWRLHGDIESAEAAGLDTKERAALAAPPVLPVEGAILRELEERTTGDEECKTALNALVGAMLPVLRNSKRTVVFCGAGTLAADLAARMQSRFAKANIGEHTRRLPPEVLEAAVSTWLSPGEGNGGKAVLIVDDSGEDGLNLQAADAVIHVRSPWSPNQFEQRLGRVDRYRGAESLEQDKPARQYRIRGVNTEESFLDSWADLLEKGYRIFSESVSALQDAIAQGITRTWESGLEDGPAGLTTSADQVRTDLDTARGEIDKMDMLESIHMATIEDHDIAQALGEFEARWKETREVMLNYTSGMGGIKLRHYDRQVKGCAVEVFDIANARPLVDPRLWAKGTEHLTSDSTRAGFNRSAVLKAPGTRLFRRGNPLVDVLSSAIAIDDRGQAAAFRRIDRSMKEGEEPVPYFGFDYLVEANIEDALALVTDRPEAENALRRQADRIFPPFMLKVWVQAGSITPITAPQPYRWLNRPYTKQPSQRQPGDQNYNFTRTAELLQVFGGWNTYRKAAESAQQVSRERLSEATDLDQKCAQAQEEARRRIAVSKAQAQARQAAGHLVGDAENSFLDVNVTDLLIEGLFHPVVRVVAATCIVRSGLERVRRDA</sequence>
<keyword evidence="1" id="KW-0378">Hydrolase</keyword>
<dbReference type="AlphaFoldDB" id="A0A1V3BVC6"/>
<dbReference type="InterPro" id="IPR038718">
    <property type="entry name" value="SNF2-like_sf"/>
</dbReference>
<evidence type="ECO:0000259" key="2">
    <source>
        <dbReference type="PROSITE" id="PS51192"/>
    </source>
</evidence>
<organism evidence="4 5">
    <name type="scientific">Nocardiopsis sinuspersici</name>
    <dbReference type="NCBI Taxonomy" id="501010"/>
    <lineage>
        <taxon>Bacteria</taxon>
        <taxon>Bacillati</taxon>
        <taxon>Actinomycetota</taxon>
        <taxon>Actinomycetes</taxon>
        <taxon>Streptosporangiales</taxon>
        <taxon>Nocardiopsidaceae</taxon>
        <taxon>Nocardiopsis</taxon>
    </lineage>
</organism>
<evidence type="ECO:0000313" key="5">
    <source>
        <dbReference type="Proteomes" id="UP000189004"/>
    </source>
</evidence>
<dbReference type="GO" id="GO:0016787">
    <property type="term" value="F:hydrolase activity"/>
    <property type="evidence" value="ECO:0007669"/>
    <property type="project" value="UniProtKB-KW"/>
</dbReference>
<name>A0A1V3BVC6_9ACTN</name>
<protein>
    <recommendedName>
        <fullName evidence="6">Helicase</fullName>
    </recommendedName>
</protein>
<evidence type="ECO:0000313" key="4">
    <source>
        <dbReference type="EMBL" id="OOC50885.1"/>
    </source>
</evidence>
<evidence type="ECO:0000256" key="1">
    <source>
        <dbReference type="ARBA" id="ARBA00022801"/>
    </source>
</evidence>
<feature type="domain" description="Helicase ATP-binding" evidence="2">
    <location>
        <begin position="37"/>
        <end position="183"/>
    </location>
</feature>
<dbReference type="SMART" id="SM00487">
    <property type="entry name" value="DEXDc"/>
    <property type="match status" value="1"/>
</dbReference>
<dbReference type="Pfam" id="PF00271">
    <property type="entry name" value="Helicase_C"/>
    <property type="match status" value="1"/>
</dbReference>
<keyword evidence="5" id="KW-1185">Reference proteome</keyword>
<dbReference type="PROSITE" id="PS51192">
    <property type="entry name" value="HELICASE_ATP_BIND_1"/>
    <property type="match status" value="1"/>
</dbReference>
<dbReference type="InterPro" id="IPR001650">
    <property type="entry name" value="Helicase_C-like"/>
</dbReference>
<gene>
    <name evidence="4" type="ORF">NOSIN_26145</name>
</gene>
<evidence type="ECO:0000259" key="3">
    <source>
        <dbReference type="PROSITE" id="PS51194"/>
    </source>
</evidence>
<dbReference type="Gene3D" id="3.40.50.300">
    <property type="entry name" value="P-loop containing nucleotide triphosphate hydrolases"/>
    <property type="match status" value="1"/>
</dbReference>
<dbReference type="SUPFAM" id="SSF52540">
    <property type="entry name" value="P-loop containing nucleoside triphosphate hydrolases"/>
    <property type="match status" value="2"/>
</dbReference>
<proteinExistence type="predicted"/>